<dbReference type="EMBL" id="JBHMAA010000077">
    <property type="protein sequence ID" value="MFB9953427.1"/>
    <property type="molecule type" value="Genomic_DNA"/>
</dbReference>
<protein>
    <recommendedName>
        <fullName evidence="3">DNA-binding protein</fullName>
    </recommendedName>
</protein>
<dbReference type="Proteomes" id="UP001589692">
    <property type="component" value="Unassembled WGS sequence"/>
</dbReference>
<organism evidence="1 2">
    <name type="scientific">Rhizobium puerariae</name>
    <dbReference type="NCBI Taxonomy" id="1585791"/>
    <lineage>
        <taxon>Bacteria</taxon>
        <taxon>Pseudomonadati</taxon>
        <taxon>Pseudomonadota</taxon>
        <taxon>Alphaproteobacteria</taxon>
        <taxon>Hyphomicrobiales</taxon>
        <taxon>Rhizobiaceae</taxon>
        <taxon>Rhizobium/Agrobacterium group</taxon>
        <taxon>Rhizobium</taxon>
    </lineage>
</organism>
<proteinExistence type="predicted"/>
<dbReference type="RefSeq" id="WP_377266215.1">
    <property type="nucleotide sequence ID" value="NZ_JBHMAA010000077.1"/>
</dbReference>
<accession>A0ABV6ASB9</accession>
<comment type="caution">
    <text evidence="1">The sequence shown here is derived from an EMBL/GenBank/DDBJ whole genome shotgun (WGS) entry which is preliminary data.</text>
</comment>
<reference evidence="1 2" key="1">
    <citation type="submission" date="2024-09" db="EMBL/GenBank/DDBJ databases">
        <authorList>
            <person name="Sun Q."/>
            <person name="Mori K."/>
        </authorList>
    </citation>
    <scope>NUCLEOTIDE SEQUENCE [LARGE SCALE GENOMIC DNA]</scope>
    <source>
        <strain evidence="1 2">TBRC 4938</strain>
    </source>
</reference>
<gene>
    <name evidence="1" type="ORF">ACFFP0_31705</name>
</gene>
<name>A0ABV6ASB9_9HYPH</name>
<evidence type="ECO:0000313" key="2">
    <source>
        <dbReference type="Proteomes" id="UP001589692"/>
    </source>
</evidence>
<evidence type="ECO:0000313" key="1">
    <source>
        <dbReference type="EMBL" id="MFB9953427.1"/>
    </source>
</evidence>
<sequence length="88" mass="9546">MTAKHSSPSLSELARLHAELAALPDDLPLDPVRASNVLQAMGIRMGRQMLAKTRCEDRPGPRFHKRGNGRVVYLLGDLRAFAGISPAA</sequence>
<keyword evidence="2" id="KW-1185">Reference proteome</keyword>
<evidence type="ECO:0008006" key="3">
    <source>
        <dbReference type="Google" id="ProtNLM"/>
    </source>
</evidence>